<accession>W2TEB7</accession>
<dbReference type="Proteomes" id="UP000053676">
    <property type="component" value="Unassembled WGS sequence"/>
</dbReference>
<dbReference type="EMBL" id="KI659542">
    <property type="protein sequence ID" value="ETN79337.1"/>
    <property type="molecule type" value="Genomic_DNA"/>
</dbReference>
<evidence type="ECO:0000313" key="1">
    <source>
        <dbReference type="EMBL" id="ETN79337.1"/>
    </source>
</evidence>
<protein>
    <submittedName>
        <fullName evidence="1">Uncharacterized protein</fullName>
    </submittedName>
</protein>
<gene>
    <name evidence="1" type="ORF">NECAME_09894</name>
</gene>
<proteinExistence type="predicted"/>
<reference evidence="2" key="1">
    <citation type="journal article" date="2014" name="Nat. Genet.">
        <title>Genome of the human hookworm Necator americanus.</title>
        <authorList>
            <person name="Tang Y.T."/>
            <person name="Gao X."/>
            <person name="Rosa B.A."/>
            <person name="Abubucker S."/>
            <person name="Hallsworth-Pepin K."/>
            <person name="Martin J."/>
            <person name="Tyagi R."/>
            <person name="Heizer E."/>
            <person name="Zhang X."/>
            <person name="Bhonagiri-Palsikar V."/>
            <person name="Minx P."/>
            <person name="Warren W.C."/>
            <person name="Wang Q."/>
            <person name="Zhan B."/>
            <person name="Hotez P.J."/>
            <person name="Sternberg P.W."/>
            <person name="Dougall A."/>
            <person name="Gaze S.T."/>
            <person name="Mulvenna J."/>
            <person name="Sotillo J."/>
            <person name="Ranganathan S."/>
            <person name="Rabelo E.M."/>
            <person name="Wilson R.K."/>
            <person name="Felgner P.L."/>
            <person name="Bethony J."/>
            <person name="Hawdon J.M."/>
            <person name="Gasser R.B."/>
            <person name="Loukas A."/>
            <person name="Mitreva M."/>
        </authorList>
    </citation>
    <scope>NUCLEOTIDE SEQUENCE [LARGE SCALE GENOMIC DNA]</scope>
</reference>
<organism evidence="1 2">
    <name type="scientific">Necator americanus</name>
    <name type="common">Human hookworm</name>
    <dbReference type="NCBI Taxonomy" id="51031"/>
    <lineage>
        <taxon>Eukaryota</taxon>
        <taxon>Metazoa</taxon>
        <taxon>Ecdysozoa</taxon>
        <taxon>Nematoda</taxon>
        <taxon>Chromadorea</taxon>
        <taxon>Rhabditida</taxon>
        <taxon>Rhabditina</taxon>
        <taxon>Rhabditomorpha</taxon>
        <taxon>Strongyloidea</taxon>
        <taxon>Ancylostomatidae</taxon>
        <taxon>Bunostominae</taxon>
        <taxon>Necator</taxon>
    </lineage>
</organism>
<sequence>MKGVNICVEKILIDIESEGITVIDSDDHKVTVMQTYLYHSLYTFNRMNAQLKKMMLHKTMTTTQ</sequence>
<name>W2TEB7_NECAM</name>
<dbReference type="AlphaFoldDB" id="W2TEB7"/>
<dbReference type="KEGG" id="nai:NECAME_09894"/>
<evidence type="ECO:0000313" key="2">
    <source>
        <dbReference type="Proteomes" id="UP000053676"/>
    </source>
</evidence>
<keyword evidence="2" id="KW-1185">Reference proteome</keyword>